<feature type="compositionally biased region" description="Pro residues" evidence="1">
    <location>
        <begin position="100"/>
        <end position="114"/>
    </location>
</feature>
<evidence type="ECO:0000313" key="2">
    <source>
        <dbReference type="EMBL" id="MPC47507.1"/>
    </source>
</evidence>
<evidence type="ECO:0000313" key="3">
    <source>
        <dbReference type="Proteomes" id="UP000324222"/>
    </source>
</evidence>
<reference evidence="2 3" key="1">
    <citation type="submission" date="2019-05" db="EMBL/GenBank/DDBJ databases">
        <title>Another draft genome of Portunus trituberculatus and its Hox gene families provides insights of decapod evolution.</title>
        <authorList>
            <person name="Jeong J.-H."/>
            <person name="Song I."/>
            <person name="Kim S."/>
            <person name="Choi T."/>
            <person name="Kim D."/>
            <person name="Ryu S."/>
            <person name="Kim W."/>
        </authorList>
    </citation>
    <scope>NUCLEOTIDE SEQUENCE [LARGE SCALE GENOMIC DNA]</scope>
    <source>
        <tissue evidence="2">Muscle</tissue>
    </source>
</reference>
<feature type="region of interest" description="Disordered" evidence="1">
    <location>
        <begin position="85"/>
        <end position="181"/>
    </location>
</feature>
<dbReference type="EMBL" id="VSRR010007777">
    <property type="protein sequence ID" value="MPC47507.1"/>
    <property type="molecule type" value="Genomic_DNA"/>
</dbReference>
<feature type="compositionally biased region" description="Basic and acidic residues" evidence="1">
    <location>
        <begin position="128"/>
        <end position="137"/>
    </location>
</feature>
<organism evidence="2 3">
    <name type="scientific">Portunus trituberculatus</name>
    <name type="common">Swimming crab</name>
    <name type="synonym">Neptunus trituberculatus</name>
    <dbReference type="NCBI Taxonomy" id="210409"/>
    <lineage>
        <taxon>Eukaryota</taxon>
        <taxon>Metazoa</taxon>
        <taxon>Ecdysozoa</taxon>
        <taxon>Arthropoda</taxon>
        <taxon>Crustacea</taxon>
        <taxon>Multicrustacea</taxon>
        <taxon>Malacostraca</taxon>
        <taxon>Eumalacostraca</taxon>
        <taxon>Eucarida</taxon>
        <taxon>Decapoda</taxon>
        <taxon>Pleocyemata</taxon>
        <taxon>Brachyura</taxon>
        <taxon>Eubrachyura</taxon>
        <taxon>Portunoidea</taxon>
        <taxon>Portunidae</taxon>
        <taxon>Portuninae</taxon>
        <taxon>Portunus</taxon>
    </lineage>
</organism>
<dbReference type="AlphaFoldDB" id="A0A5B7FQ77"/>
<name>A0A5B7FQ77_PORTR</name>
<keyword evidence="3" id="KW-1185">Reference proteome</keyword>
<dbReference type="Proteomes" id="UP000324222">
    <property type="component" value="Unassembled WGS sequence"/>
</dbReference>
<sequence>MARDSCTPRLTCITHPFPLSKQFGTPAPEFCSYQTLPFFSPGGPAPEVPQEEAAPWTSRGRILPLVDPRGAPSLPRRSCISIRPRLTTFRQLERNDARPYPDPLPSSPPTPPAAHRPHPSVLWQNTKNAKDVIKKEGGGQSGVVLEGVGAWGRGEERGEDGGREKTEEELQREGRKEGEKC</sequence>
<protein>
    <submittedName>
        <fullName evidence="2">Uncharacterized protein</fullName>
    </submittedName>
</protein>
<feature type="compositionally biased region" description="Basic and acidic residues" evidence="1">
    <location>
        <begin position="153"/>
        <end position="181"/>
    </location>
</feature>
<gene>
    <name evidence="2" type="ORF">E2C01_041256</name>
</gene>
<accession>A0A5B7FQ77</accession>
<comment type="caution">
    <text evidence="2">The sequence shown here is derived from an EMBL/GenBank/DDBJ whole genome shotgun (WGS) entry which is preliminary data.</text>
</comment>
<proteinExistence type="predicted"/>
<evidence type="ECO:0000256" key="1">
    <source>
        <dbReference type="SAM" id="MobiDB-lite"/>
    </source>
</evidence>